<dbReference type="PANTHER" id="PTHR21248">
    <property type="entry name" value="CARDIOLIPIN SYNTHASE"/>
    <property type="match status" value="1"/>
</dbReference>
<feature type="domain" description="PLD phosphodiesterase" evidence="1">
    <location>
        <begin position="157"/>
        <end position="184"/>
    </location>
</feature>
<proteinExistence type="predicted"/>
<keyword evidence="3" id="KW-1185">Reference proteome</keyword>
<comment type="caution">
    <text evidence="2">The sequence shown here is derived from an EMBL/GenBank/DDBJ whole genome shotgun (WGS) entry which is preliminary data.</text>
</comment>
<feature type="domain" description="PLD phosphodiesterase" evidence="1">
    <location>
        <begin position="406"/>
        <end position="433"/>
    </location>
</feature>
<dbReference type="Pfam" id="PF13091">
    <property type="entry name" value="PLDc_2"/>
    <property type="match status" value="2"/>
</dbReference>
<dbReference type="CDD" id="cd09111">
    <property type="entry name" value="PLDc_ymdC_like_1"/>
    <property type="match status" value="1"/>
</dbReference>
<dbReference type="PANTHER" id="PTHR21248:SF12">
    <property type="entry name" value="CARDIOLIPIN SYNTHASE C"/>
    <property type="match status" value="1"/>
</dbReference>
<dbReference type="STRING" id="1818881.A3196_07950"/>
<name>A0A1E2UQ61_9GAMM</name>
<dbReference type="InterPro" id="IPR025202">
    <property type="entry name" value="PLD-like_dom"/>
</dbReference>
<dbReference type="InterPro" id="IPR001736">
    <property type="entry name" value="PLipase_D/transphosphatidylase"/>
</dbReference>
<dbReference type="GO" id="GO:0032049">
    <property type="term" value="P:cardiolipin biosynthetic process"/>
    <property type="evidence" value="ECO:0007669"/>
    <property type="project" value="UniProtKB-ARBA"/>
</dbReference>
<accession>A0A1E2UQ61</accession>
<organism evidence="2 3">
    <name type="scientific">Candidatus Thiodiazotropha endoloripes</name>
    <dbReference type="NCBI Taxonomy" id="1818881"/>
    <lineage>
        <taxon>Bacteria</taxon>
        <taxon>Pseudomonadati</taxon>
        <taxon>Pseudomonadota</taxon>
        <taxon>Gammaproteobacteria</taxon>
        <taxon>Chromatiales</taxon>
        <taxon>Sedimenticolaceae</taxon>
        <taxon>Candidatus Thiodiazotropha</taxon>
    </lineage>
</organism>
<evidence type="ECO:0000313" key="3">
    <source>
        <dbReference type="Proteomes" id="UP000094849"/>
    </source>
</evidence>
<protein>
    <submittedName>
        <fullName evidence="2">Cardiolipin synthase</fullName>
    </submittedName>
</protein>
<dbReference type="SMART" id="SM00155">
    <property type="entry name" value="PLDc"/>
    <property type="match status" value="2"/>
</dbReference>
<sequence>MHLPVKLGKWIVKLCTQIVPVLLISLSLQASILEHLNELSQQHPGQSGVYILEKGEESLLTRAWLTESAQKTIDVQYFIWSTDNIGTLASESLLTAAERGVRVRVIVDDLLIDAEPETLLSLDAHPNIQIKIYNPLHSVGRGTLSQLWHLITDFRSSNQRMHDKVVIYDQTIAITGGRNMADEYYDYDHTYNFRDRDVMVAGSVLPRIQQSFDNFWQSPLSVSLSNLLAEEKRNLTTEQIEDYTEWLHQYAGNPLNFAPEIRIAITNMVTRIEQIFTQLHWTDVAYIHDLPGKNNQRNNLGGGGHSTASLIELLSRAEKEILIESPYLIMPEGGFEFFSGLLSKGVKIAIVTNSLASTDNLQAYSGYHKQKQRLLDLGISIYEFKPDPGIHRQLIDRHEQLGKTSPIFALHAKSLVIDRQITYIGTFNFDPRSANLNTEVGVVIDDSKIAHQVAQAIRRDMQPENSWDAAVDIDQQEVGFLKRLQVDLWGLLPLDPVL</sequence>
<reference evidence="2 3" key="1">
    <citation type="submission" date="2016-03" db="EMBL/GenBank/DDBJ databases">
        <title>Chemosynthetic sulphur-oxidizing symbionts of marine invertebrate animals are capable of nitrogen fixation.</title>
        <authorList>
            <person name="Petersen J.M."/>
            <person name="Kemper A."/>
            <person name="Gruber-Vodicka H."/>
            <person name="Cardini U."/>
            <person name="Geest Mvander."/>
            <person name="Kleiner M."/>
            <person name="Bulgheresi S."/>
            <person name="Fussmann M."/>
            <person name="Herbold C."/>
            <person name="Seah B.K.B."/>
            <person name="Antony C.Paul."/>
            <person name="Liu D."/>
            <person name="Belitz A."/>
            <person name="Weber M."/>
        </authorList>
    </citation>
    <scope>NUCLEOTIDE SEQUENCE [LARGE SCALE GENOMIC DNA]</scope>
    <source>
        <strain evidence="2">G_D</strain>
    </source>
</reference>
<dbReference type="AlphaFoldDB" id="A0A1E2UQ61"/>
<gene>
    <name evidence="2" type="ORF">A3196_07950</name>
</gene>
<evidence type="ECO:0000313" key="2">
    <source>
        <dbReference type="EMBL" id="ODB96695.1"/>
    </source>
</evidence>
<dbReference type="Gene3D" id="3.30.870.10">
    <property type="entry name" value="Endonuclease Chain A"/>
    <property type="match status" value="2"/>
</dbReference>
<dbReference type="EMBL" id="LVJZ01000003">
    <property type="protein sequence ID" value="ODB96695.1"/>
    <property type="molecule type" value="Genomic_DNA"/>
</dbReference>
<dbReference type="PROSITE" id="PS50035">
    <property type="entry name" value="PLD"/>
    <property type="match status" value="2"/>
</dbReference>
<evidence type="ECO:0000259" key="1">
    <source>
        <dbReference type="PROSITE" id="PS50035"/>
    </source>
</evidence>
<dbReference type="CDD" id="cd09113">
    <property type="entry name" value="PLDc_ymdC_like_2"/>
    <property type="match status" value="1"/>
</dbReference>
<dbReference type="GO" id="GO:0030572">
    <property type="term" value="F:phosphatidyltransferase activity"/>
    <property type="evidence" value="ECO:0007669"/>
    <property type="project" value="UniProtKB-ARBA"/>
</dbReference>
<dbReference type="OrthoDB" id="9814092at2"/>
<dbReference type="SUPFAM" id="SSF56024">
    <property type="entry name" value="Phospholipase D/nuclease"/>
    <property type="match status" value="2"/>
</dbReference>
<dbReference type="Proteomes" id="UP000094849">
    <property type="component" value="Unassembled WGS sequence"/>
</dbReference>